<protein>
    <submittedName>
        <fullName evidence="6">LLM class F420-dependent oxidoreductase</fullName>
        <ecNumber evidence="6">1.-.-.-</ecNumber>
    </submittedName>
</protein>
<dbReference type="PANTHER" id="PTHR42847">
    <property type="entry name" value="ALKANESULFONATE MONOOXYGENASE"/>
    <property type="match status" value="1"/>
</dbReference>
<keyword evidence="4" id="KW-0503">Monooxygenase</keyword>
<reference evidence="7" key="1">
    <citation type="journal article" date="2019" name="Int. J. Syst. Evol. Microbiol.">
        <title>The Global Catalogue of Microorganisms (GCM) 10K type strain sequencing project: providing services to taxonomists for standard genome sequencing and annotation.</title>
        <authorList>
            <consortium name="The Broad Institute Genomics Platform"/>
            <consortium name="The Broad Institute Genome Sequencing Center for Infectious Disease"/>
            <person name="Wu L."/>
            <person name="Ma J."/>
        </authorList>
    </citation>
    <scope>NUCLEOTIDE SEQUENCE [LARGE SCALE GENOMIC DNA]</scope>
    <source>
        <strain evidence="7">CCM 7044</strain>
    </source>
</reference>
<dbReference type="InterPro" id="IPR050172">
    <property type="entry name" value="SsuD_RutA_monooxygenase"/>
</dbReference>
<dbReference type="EMBL" id="JBHUOG010000002">
    <property type="protein sequence ID" value="MFD2796486.1"/>
    <property type="molecule type" value="Genomic_DNA"/>
</dbReference>
<dbReference type="Proteomes" id="UP001597479">
    <property type="component" value="Unassembled WGS sequence"/>
</dbReference>
<comment type="caution">
    <text evidence="6">The sequence shown here is derived from an EMBL/GenBank/DDBJ whole genome shotgun (WGS) entry which is preliminary data.</text>
</comment>
<keyword evidence="3 6" id="KW-0560">Oxidoreductase</keyword>
<evidence type="ECO:0000313" key="6">
    <source>
        <dbReference type="EMBL" id="MFD2796486.1"/>
    </source>
</evidence>
<dbReference type="Gene3D" id="3.20.20.30">
    <property type="entry name" value="Luciferase-like domain"/>
    <property type="match status" value="1"/>
</dbReference>
<gene>
    <name evidence="6" type="ORF">ACFS27_23190</name>
</gene>
<dbReference type="InterPro" id="IPR036661">
    <property type="entry name" value="Luciferase-like_sf"/>
</dbReference>
<sequence length="293" mass="32363">MELGLHYFTFTHPEWETTLADRLTETAQIADEGGVNLLTVMDHWFQMLQAGGPYEPMLEGYTSLGYLAGVTKNVRLSLLVTGVTYRRPGLLAKTVSTLDVLSRGRAMLGIGAAWYDREHVGLGVPFPSTGERFERLEETLQICRQMWSDNDGAYEGKHYQLAETINLPQPPRGTVPVMIGGGGEQKTLRLVAQYGQACNLFGGAGDEALETVKHKLEVLRGHCDRLGTDYNAIEKTMLYQGDAVGDVDAFLTDVERYKAAGISLVGLMPTAYENPVPWATRLVQDIVPRLKQV</sequence>
<dbReference type="SUPFAM" id="SSF51679">
    <property type="entry name" value="Bacterial luciferase-like"/>
    <property type="match status" value="1"/>
</dbReference>
<proteinExistence type="predicted"/>
<feature type="domain" description="Luciferase-like" evidence="5">
    <location>
        <begin position="8"/>
        <end position="208"/>
    </location>
</feature>
<evidence type="ECO:0000256" key="1">
    <source>
        <dbReference type="ARBA" id="ARBA00022630"/>
    </source>
</evidence>
<dbReference type="Pfam" id="PF00296">
    <property type="entry name" value="Bac_luciferase"/>
    <property type="match status" value="1"/>
</dbReference>
<dbReference type="InterPro" id="IPR011251">
    <property type="entry name" value="Luciferase-like_dom"/>
</dbReference>
<keyword evidence="1" id="KW-0285">Flavoprotein</keyword>
<accession>A0ABW5VYW5</accession>
<dbReference type="GO" id="GO:0016491">
    <property type="term" value="F:oxidoreductase activity"/>
    <property type="evidence" value="ECO:0007669"/>
    <property type="project" value="UniProtKB-KW"/>
</dbReference>
<evidence type="ECO:0000256" key="3">
    <source>
        <dbReference type="ARBA" id="ARBA00023002"/>
    </source>
</evidence>
<keyword evidence="7" id="KW-1185">Reference proteome</keyword>
<evidence type="ECO:0000259" key="5">
    <source>
        <dbReference type="Pfam" id="PF00296"/>
    </source>
</evidence>
<dbReference type="InterPro" id="IPR019952">
    <property type="entry name" value="F420_OxRdatse_Rv1855c_pred"/>
</dbReference>
<name>A0ABW5VYW5_9MICO</name>
<evidence type="ECO:0000256" key="2">
    <source>
        <dbReference type="ARBA" id="ARBA00022643"/>
    </source>
</evidence>
<dbReference type="RefSeq" id="WP_377188154.1">
    <property type="nucleotide sequence ID" value="NZ_JBHUOG010000002.1"/>
</dbReference>
<dbReference type="NCBIfam" id="TIGR03560">
    <property type="entry name" value="F420_Rv1855c"/>
    <property type="match status" value="1"/>
</dbReference>
<evidence type="ECO:0000256" key="4">
    <source>
        <dbReference type="ARBA" id="ARBA00023033"/>
    </source>
</evidence>
<organism evidence="6 7">
    <name type="scientific">Promicromonospora vindobonensis</name>
    <dbReference type="NCBI Taxonomy" id="195748"/>
    <lineage>
        <taxon>Bacteria</taxon>
        <taxon>Bacillati</taxon>
        <taxon>Actinomycetota</taxon>
        <taxon>Actinomycetes</taxon>
        <taxon>Micrococcales</taxon>
        <taxon>Promicromonosporaceae</taxon>
        <taxon>Promicromonospora</taxon>
    </lineage>
</organism>
<keyword evidence="2" id="KW-0288">FMN</keyword>
<dbReference type="EC" id="1.-.-.-" evidence="6"/>
<dbReference type="PANTHER" id="PTHR42847:SF8">
    <property type="entry name" value="CONSERVED PROTEIN"/>
    <property type="match status" value="1"/>
</dbReference>
<evidence type="ECO:0000313" key="7">
    <source>
        <dbReference type="Proteomes" id="UP001597479"/>
    </source>
</evidence>